<dbReference type="Gene3D" id="1.20.120.290">
    <property type="entry name" value="Oxygen-evolving enhancer protein 3 (PsbQ), four-helix up-down bundle"/>
    <property type="match status" value="1"/>
</dbReference>
<dbReference type="GO" id="GO:0003755">
    <property type="term" value="F:peptidyl-prolyl cis-trans isomerase activity"/>
    <property type="evidence" value="ECO:0007669"/>
    <property type="project" value="UniProtKB-KW"/>
</dbReference>
<proteinExistence type="predicted"/>
<evidence type="ECO:0000256" key="3">
    <source>
        <dbReference type="ARBA" id="ARBA00023110"/>
    </source>
</evidence>
<accession>A0A844GY32</accession>
<evidence type="ECO:0000259" key="5">
    <source>
        <dbReference type="PROSITE" id="PS50072"/>
    </source>
</evidence>
<comment type="caution">
    <text evidence="6">The sequence shown here is derived from an EMBL/GenBank/DDBJ whole genome shotgun (WGS) entry which is preliminary data.</text>
</comment>
<keyword evidence="3" id="KW-0697">Rotamase</keyword>
<evidence type="ECO:0000313" key="7">
    <source>
        <dbReference type="Proteomes" id="UP000437131"/>
    </source>
</evidence>
<dbReference type="InterPro" id="IPR044665">
    <property type="entry name" value="E_coli_cyclophilin_A-like"/>
</dbReference>
<dbReference type="EC" id="5.2.1.8" evidence="1"/>
<evidence type="ECO:0000256" key="4">
    <source>
        <dbReference type="ARBA" id="ARBA00023235"/>
    </source>
</evidence>
<evidence type="ECO:0000313" key="6">
    <source>
        <dbReference type="EMBL" id="MTF40473.1"/>
    </source>
</evidence>
<keyword evidence="2" id="KW-0793">Thylakoid</keyword>
<name>A0A844GY32_9CHRO</name>
<gene>
    <name evidence="6" type="ORF">GGC33_16275</name>
</gene>
<evidence type="ECO:0000256" key="1">
    <source>
        <dbReference type="ARBA" id="ARBA00013194"/>
    </source>
</evidence>
<sequence length="367" mass="40943">MKLNWWKRLLKNAIATLLIAIITIINPVGLHPAQAILAQGDAITDPEAILRYALPIDNDIIRQIQGDIEKISRNLRAKRWAPVEKEVRNAAFLLKLHQDDLVQSVPEELQPKAKELVTAITEDVAKLQELVEKQDKEQVYLTRARILDNITELEEDMVTGYPFTVPEEYANLPQLLGRATVEVETTQGNLTIVVDGYSAPVTGGNFVDLVERKFYDGLPFIRAEDYYVLQTGDPEGEEVGFIDPDTNKYRAIPLEVLVKGESEPLYGFTTEDVGMYLAQPVLPFNAYGAVALARPSTDPNGGSSQFFFFKFDTEVTPPGYNLMDGRFAVFGYVTEGADVLEKLTAEDKIISAHVIEGKENLVEPQQS</sequence>
<dbReference type="PROSITE" id="PS50072">
    <property type="entry name" value="CSA_PPIASE_2"/>
    <property type="match status" value="1"/>
</dbReference>
<evidence type="ECO:0000256" key="2">
    <source>
        <dbReference type="ARBA" id="ARBA00023078"/>
    </source>
</evidence>
<dbReference type="Pfam" id="PF00160">
    <property type="entry name" value="Pro_isomerase"/>
    <property type="match status" value="1"/>
</dbReference>
<dbReference type="CDD" id="cd01924">
    <property type="entry name" value="cyclophilin_TLP40_like"/>
    <property type="match status" value="1"/>
</dbReference>
<dbReference type="EMBL" id="WMIA01000030">
    <property type="protein sequence ID" value="MTF40473.1"/>
    <property type="molecule type" value="Genomic_DNA"/>
</dbReference>
<protein>
    <recommendedName>
        <fullName evidence="1">peptidylprolyl isomerase</fullName>
        <ecNumber evidence="1">5.2.1.8</ecNumber>
    </recommendedName>
</protein>
<keyword evidence="4 6" id="KW-0413">Isomerase</keyword>
<dbReference type="InterPro" id="IPR023222">
    <property type="entry name" value="PsbQ-like_dom_sf"/>
</dbReference>
<dbReference type="RefSeq" id="WP_155084629.1">
    <property type="nucleotide sequence ID" value="NZ_WMIA01000030.1"/>
</dbReference>
<dbReference type="PANTHER" id="PTHR43246">
    <property type="entry name" value="PEPTIDYL-PROLYL CIS-TRANS ISOMERASE CYP38, CHLOROPLASTIC"/>
    <property type="match status" value="1"/>
</dbReference>
<dbReference type="Pfam" id="PF21329">
    <property type="entry name" value="CYP38_PsbQ-like"/>
    <property type="match status" value="1"/>
</dbReference>
<dbReference type="InterPro" id="IPR029000">
    <property type="entry name" value="Cyclophilin-like_dom_sf"/>
</dbReference>
<organism evidence="6 7">
    <name type="scientific">Cyanobacterium aponinum 0216</name>
    <dbReference type="NCBI Taxonomy" id="2676140"/>
    <lineage>
        <taxon>Bacteria</taxon>
        <taxon>Bacillati</taxon>
        <taxon>Cyanobacteriota</taxon>
        <taxon>Cyanophyceae</taxon>
        <taxon>Oscillatoriophycideae</taxon>
        <taxon>Chroococcales</taxon>
        <taxon>Geminocystaceae</taxon>
        <taxon>Cyanobacterium</taxon>
    </lineage>
</organism>
<dbReference type="SUPFAM" id="SSF101112">
    <property type="entry name" value="Oxygen-evolving enhancer protein 3"/>
    <property type="match status" value="1"/>
</dbReference>
<dbReference type="SUPFAM" id="SSF50891">
    <property type="entry name" value="Cyclophilin-like"/>
    <property type="match status" value="1"/>
</dbReference>
<dbReference type="Gene3D" id="2.40.100.10">
    <property type="entry name" value="Cyclophilin-like"/>
    <property type="match status" value="1"/>
</dbReference>
<dbReference type="InterPro" id="IPR002130">
    <property type="entry name" value="Cyclophilin-type_PPIase_dom"/>
</dbReference>
<feature type="domain" description="PPIase cyclophilin-type" evidence="5">
    <location>
        <begin position="188"/>
        <end position="343"/>
    </location>
</feature>
<dbReference type="Proteomes" id="UP000437131">
    <property type="component" value="Unassembled WGS sequence"/>
</dbReference>
<dbReference type="InterPro" id="IPR048563">
    <property type="entry name" value="CYP38_PsbQ-like"/>
</dbReference>
<dbReference type="AlphaFoldDB" id="A0A844GY32"/>
<reference evidence="6 7" key="1">
    <citation type="submission" date="2019-11" db="EMBL/GenBank/DDBJ databases">
        <title>Isolation of a new High Light Tolerant Cyanobacteria.</title>
        <authorList>
            <person name="Dobson Z."/>
            <person name="Vaughn N."/>
            <person name="Vaughn M."/>
            <person name="Fromme P."/>
            <person name="Mazor Y."/>
        </authorList>
    </citation>
    <scope>NUCLEOTIDE SEQUENCE [LARGE SCALE GENOMIC DNA]</scope>
    <source>
        <strain evidence="6 7">0216</strain>
    </source>
</reference>